<sequence length="1206" mass="133996">MSGISACNCMRTIRRMRSSARNECPINVPQSNPGPLGLSRFRREMHAICRTVRPAQNPLDRTRHTGTGFGNNSALELCGIMAGHFRCSSENYFSARGFATTSVSRSQTAAIESDQLPQSTLEDAPTAEDALPAEDASSHFRPTAKNSVDSETDDLNTLRSKCRQSRQFKLRFRYSELSQLFGEETCRLLFSMPGQDEVKVMATAPERKEAEREACLLLIAKLKETGIWQKFFQRFYQTSVSQPQTEVAINDDLFFNIDHASKKLDNLSKMTQALLKGGHPVSLPSKPESLSPSYRITRSRILARRLKYVRESQDRRALALQSARAGLPVNTLKPQILNLVNSHTYSLIVAETGSGKSTQVPQIILDDAIDRGVGGDCNVLCVQPRRVAAQLLARRVAEERFDSGETVGHMVRFDYRFPAKCGAISFCTTGVMLNMLQNDDNPLSLYSHIILDEVHVRDVGIDFVMLLLKRRIDQLRLTGAPAPKIVVMSATLDIDLFTSYFGNEGPNGTLVPAPYMSIPGRQYHVQRHYLDEVLDLLKTSPSSQTIPDLLEEEETVKFLKSHYKQFPPRDATEVAGETGLNTDIEDLSKGLFSNPSADPTTGKTYNEDPIVPLGLICATIFHILKTTTSGAILVFLPGMQQLIRVEEMLNDVAHRTKLDFRDGSLFRILKLHSELPAELRTLTQEVPDGCRRILLSTDISEASLTLPDVEYVVDAGKVNIMISDQKSLSNRVALCWISQSSSSQRAGRAGRVKNGQYFFLGTQQRFDSLRATNAPEILRADLQDTCLRAKQLDSKSSISEFLNGAIESPDNEKVELAVQSLQGLGALSPNERMTPLGELLVKLPLSPVLGKLIVLGIIFRCLDPLLILGAIGSDKDLFRRPMSDLQQIPYRQRRHAFGKGSASDQISTINAFKALRKEWFENGPSAAADFAYSNFLYFNCYREASIVARQILRRLSRMGVMDLSQIISDKENRQFGGLELNANSDNTLLIKTLLLHCLAPRIAVPKTYKNGEAFQYFTHSEGDKPKVYDFGASCGGNRSDSVAVYARKKRSSPSTMIMSEISLVSPLAACLFASTAKGSNGSVLVDDFLRVNVVIKDASSSEKEARSKLRNLHWLISMSLSVCYRLLMRPRPPSDDVDRGSLLLVEPHGSSDDEDRRLLLQGLGEELSDALVQTVTEVLGRDLHRIIPPERLPRWETVVVDGEIVG</sequence>
<feature type="domain" description="Helicase ATP-binding" evidence="4">
    <location>
        <begin position="337"/>
        <end position="510"/>
    </location>
</feature>
<dbReference type="Pfam" id="PF04408">
    <property type="entry name" value="WHD_HA2"/>
    <property type="match status" value="1"/>
</dbReference>
<dbReference type="PROSITE" id="PS51194">
    <property type="entry name" value="HELICASE_CTER"/>
    <property type="match status" value="1"/>
</dbReference>
<keyword evidence="1" id="KW-0547">Nucleotide-binding</keyword>
<dbReference type="Proteomes" id="UP000191522">
    <property type="component" value="Unassembled WGS sequence"/>
</dbReference>
<protein>
    <recommendedName>
        <fullName evidence="8">RNA helicase</fullName>
    </recommendedName>
</protein>
<evidence type="ECO:0000256" key="1">
    <source>
        <dbReference type="ARBA" id="ARBA00022741"/>
    </source>
</evidence>
<dbReference type="CDD" id="cd18791">
    <property type="entry name" value="SF2_C_RHA"/>
    <property type="match status" value="1"/>
</dbReference>
<dbReference type="CDD" id="cd17917">
    <property type="entry name" value="DEXHc_RHA-like"/>
    <property type="match status" value="1"/>
</dbReference>
<feature type="region of interest" description="Disordered" evidence="3">
    <location>
        <begin position="109"/>
        <end position="153"/>
    </location>
</feature>
<evidence type="ECO:0000259" key="5">
    <source>
        <dbReference type="PROSITE" id="PS51194"/>
    </source>
</evidence>
<dbReference type="Pfam" id="PF00270">
    <property type="entry name" value="DEAD"/>
    <property type="match status" value="1"/>
</dbReference>
<dbReference type="InterPro" id="IPR014001">
    <property type="entry name" value="Helicase_ATP-bd"/>
</dbReference>
<dbReference type="InterPro" id="IPR001650">
    <property type="entry name" value="Helicase_C-like"/>
</dbReference>
<dbReference type="OrthoDB" id="5600252at2759"/>
<organism evidence="6 7">
    <name type="scientific">Penicillium decumbens</name>
    <dbReference type="NCBI Taxonomy" id="69771"/>
    <lineage>
        <taxon>Eukaryota</taxon>
        <taxon>Fungi</taxon>
        <taxon>Dikarya</taxon>
        <taxon>Ascomycota</taxon>
        <taxon>Pezizomycotina</taxon>
        <taxon>Eurotiomycetes</taxon>
        <taxon>Eurotiomycetidae</taxon>
        <taxon>Eurotiales</taxon>
        <taxon>Aspergillaceae</taxon>
        <taxon>Penicillium</taxon>
    </lineage>
</organism>
<comment type="caution">
    <text evidence="6">The sequence shown here is derived from an EMBL/GenBank/DDBJ whole genome shotgun (WGS) entry which is preliminary data.</text>
</comment>
<feature type="compositionally biased region" description="Polar residues" evidence="3">
    <location>
        <begin position="109"/>
        <end position="121"/>
    </location>
</feature>
<dbReference type="AlphaFoldDB" id="A0A1V6NUX3"/>
<dbReference type="EMBL" id="MDYL01000034">
    <property type="protein sequence ID" value="OQD68525.1"/>
    <property type="molecule type" value="Genomic_DNA"/>
</dbReference>
<dbReference type="Gene3D" id="3.40.50.300">
    <property type="entry name" value="P-loop containing nucleotide triphosphate hydrolases"/>
    <property type="match status" value="2"/>
</dbReference>
<dbReference type="PANTHER" id="PTHR18934">
    <property type="entry name" value="ATP-DEPENDENT RNA HELICASE"/>
    <property type="match status" value="1"/>
</dbReference>
<dbReference type="PANTHER" id="PTHR18934:SF203">
    <property type="entry name" value="ATP-DEPENDENT RNA HELICASE A"/>
    <property type="match status" value="1"/>
</dbReference>
<dbReference type="GO" id="GO:0003723">
    <property type="term" value="F:RNA binding"/>
    <property type="evidence" value="ECO:0007669"/>
    <property type="project" value="TreeGrafter"/>
</dbReference>
<accession>A0A1V6NUX3</accession>
<dbReference type="SMART" id="SM00490">
    <property type="entry name" value="HELICc"/>
    <property type="match status" value="1"/>
</dbReference>
<dbReference type="STRING" id="69771.A0A1V6NUX3"/>
<dbReference type="SMART" id="SM00847">
    <property type="entry name" value="HA2"/>
    <property type="match status" value="1"/>
</dbReference>
<keyword evidence="7" id="KW-1185">Reference proteome</keyword>
<feature type="domain" description="Helicase C-terminal" evidence="5">
    <location>
        <begin position="619"/>
        <end position="793"/>
    </location>
</feature>
<gene>
    <name evidence="6" type="ORF">PENDEC_c034G00079</name>
</gene>
<evidence type="ECO:0008006" key="8">
    <source>
        <dbReference type="Google" id="ProtNLM"/>
    </source>
</evidence>
<evidence type="ECO:0000313" key="7">
    <source>
        <dbReference type="Proteomes" id="UP000191522"/>
    </source>
</evidence>
<name>A0A1V6NUX3_PENDC</name>
<feature type="compositionally biased region" description="Polar residues" evidence="3">
    <location>
        <begin position="144"/>
        <end position="153"/>
    </location>
</feature>
<evidence type="ECO:0000256" key="2">
    <source>
        <dbReference type="ARBA" id="ARBA00022840"/>
    </source>
</evidence>
<dbReference type="InterPro" id="IPR007502">
    <property type="entry name" value="Helicase-assoc_dom"/>
</dbReference>
<dbReference type="PROSITE" id="PS51192">
    <property type="entry name" value="HELICASE_ATP_BIND_1"/>
    <property type="match status" value="1"/>
</dbReference>
<dbReference type="SUPFAM" id="SSF52540">
    <property type="entry name" value="P-loop containing nucleoside triphosphate hydrolases"/>
    <property type="match status" value="1"/>
</dbReference>
<dbReference type="Pfam" id="PF00271">
    <property type="entry name" value="Helicase_C"/>
    <property type="match status" value="1"/>
</dbReference>
<dbReference type="InterPro" id="IPR048333">
    <property type="entry name" value="HA2_WH"/>
</dbReference>
<keyword evidence="2" id="KW-0067">ATP-binding</keyword>
<dbReference type="SMART" id="SM00487">
    <property type="entry name" value="DEXDc"/>
    <property type="match status" value="1"/>
</dbReference>
<reference evidence="7" key="1">
    <citation type="journal article" date="2017" name="Nat. Microbiol.">
        <title>Global analysis of biosynthetic gene clusters reveals vast potential of secondary metabolite production in Penicillium species.</title>
        <authorList>
            <person name="Nielsen J.C."/>
            <person name="Grijseels S."/>
            <person name="Prigent S."/>
            <person name="Ji B."/>
            <person name="Dainat J."/>
            <person name="Nielsen K.F."/>
            <person name="Frisvad J.C."/>
            <person name="Workman M."/>
            <person name="Nielsen J."/>
        </authorList>
    </citation>
    <scope>NUCLEOTIDE SEQUENCE [LARGE SCALE GENOMIC DNA]</scope>
    <source>
        <strain evidence="7">IBT 11843</strain>
    </source>
</reference>
<dbReference type="GO" id="GO:0005524">
    <property type="term" value="F:ATP binding"/>
    <property type="evidence" value="ECO:0007669"/>
    <property type="project" value="UniProtKB-KW"/>
</dbReference>
<evidence type="ECO:0000259" key="4">
    <source>
        <dbReference type="PROSITE" id="PS51192"/>
    </source>
</evidence>
<proteinExistence type="predicted"/>
<dbReference type="OMA" id="HIRNENW"/>
<evidence type="ECO:0000256" key="3">
    <source>
        <dbReference type="SAM" id="MobiDB-lite"/>
    </source>
</evidence>
<dbReference type="GO" id="GO:0004386">
    <property type="term" value="F:helicase activity"/>
    <property type="evidence" value="ECO:0007669"/>
    <property type="project" value="TreeGrafter"/>
</dbReference>
<evidence type="ECO:0000313" key="6">
    <source>
        <dbReference type="EMBL" id="OQD68525.1"/>
    </source>
</evidence>
<dbReference type="Gene3D" id="1.20.120.1080">
    <property type="match status" value="1"/>
</dbReference>
<dbReference type="InterPro" id="IPR011545">
    <property type="entry name" value="DEAD/DEAH_box_helicase_dom"/>
</dbReference>
<dbReference type="InterPro" id="IPR027417">
    <property type="entry name" value="P-loop_NTPase"/>
</dbReference>